<dbReference type="EMBL" id="SDOX01000018">
    <property type="protein sequence ID" value="TFJ84699.1"/>
    <property type="molecule type" value="Genomic_DNA"/>
</dbReference>
<feature type="region of interest" description="Disordered" evidence="1">
    <location>
        <begin position="1"/>
        <end position="80"/>
    </location>
</feature>
<proteinExistence type="predicted"/>
<reference evidence="2 3" key="1">
    <citation type="submission" date="2019-01" db="EMBL/GenBank/DDBJ databases">
        <title>Nuclear Genome Assembly of the Microalgal Biofuel strain Nannochloropsis salina CCMP1776.</title>
        <authorList>
            <person name="Hovde B."/>
        </authorList>
    </citation>
    <scope>NUCLEOTIDE SEQUENCE [LARGE SCALE GENOMIC DNA]</scope>
    <source>
        <strain evidence="2 3">CCMP1776</strain>
    </source>
</reference>
<dbReference type="AlphaFoldDB" id="A0A4D9D7W9"/>
<evidence type="ECO:0000256" key="1">
    <source>
        <dbReference type="SAM" id="MobiDB-lite"/>
    </source>
</evidence>
<evidence type="ECO:0000313" key="2">
    <source>
        <dbReference type="EMBL" id="TFJ84699.1"/>
    </source>
</evidence>
<feature type="compositionally biased region" description="Basic and acidic residues" evidence="1">
    <location>
        <begin position="15"/>
        <end position="44"/>
    </location>
</feature>
<comment type="caution">
    <text evidence="2">The sequence shown here is derived from an EMBL/GenBank/DDBJ whole genome shotgun (WGS) entry which is preliminary data.</text>
</comment>
<evidence type="ECO:0000313" key="3">
    <source>
        <dbReference type="Proteomes" id="UP000355283"/>
    </source>
</evidence>
<keyword evidence="3" id="KW-1185">Reference proteome</keyword>
<gene>
    <name evidence="2" type="ORF">NSK_004163</name>
</gene>
<protein>
    <submittedName>
        <fullName evidence="2">Uncharacterized protein</fullName>
    </submittedName>
</protein>
<dbReference type="OrthoDB" id="10452517at2759"/>
<sequence length="80" mass="8429">MGDVDGVEAYLEAQVDEKVASKSSKVRTEEARGRDSRHRDEGRGGGRSRRSRGKEGGGGAGRQAGATLCCGEGPRVRGVR</sequence>
<accession>A0A4D9D7W9</accession>
<name>A0A4D9D7W9_9STRA</name>
<dbReference type="Proteomes" id="UP000355283">
    <property type="component" value="Unassembled WGS sequence"/>
</dbReference>
<organism evidence="2 3">
    <name type="scientific">Nannochloropsis salina CCMP1776</name>
    <dbReference type="NCBI Taxonomy" id="1027361"/>
    <lineage>
        <taxon>Eukaryota</taxon>
        <taxon>Sar</taxon>
        <taxon>Stramenopiles</taxon>
        <taxon>Ochrophyta</taxon>
        <taxon>Eustigmatophyceae</taxon>
        <taxon>Eustigmatales</taxon>
        <taxon>Monodopsidaceae</taxon>
        <taxon>Microchloropsis</taxon>
        <taxon>Microchloropsis salina</taxon>
    </lineage>
</organism>